<dbReference type="STRING" id="1499966.U14_04715"/>
<dbReference type="EMBL" id="DF820459">
    <property type="protein sequence ID" value="GAK53450.1"/>
    <property type="molecule type" value="Genomic_DNA"/>
</dbReference>
<name>A0A0S6W5C5_9BACT</name>
<sequence>MQNNTHLFQKIWMVSLCGILLLISQAVRAKTVVQWDDYRQPCQQTIYVFQHGEYRQESAEIQVNLPEEFARRDVPLTLVIGLQSRTLSKQTKQPNFDSFTAYLKVNSKTYAIPLYKELSSQEAEIAIKPQDLRVGKNTLTARFQWHDQKASCSGTGCGYEILALYFKEFGGNRSIERQYSGIDDLPVMFEESFTTNANHWFEMERPEAVMRIRDGKLEFAHHRDEGSWLLWNEIPLDQAHDFAISATIRKISGINDHGYGLIWGAKDANNRYQFLVAGNGFYKYEKLVNNEWQEVIPWTPSAYINPLNAANTLAIRKFGDRLSFFVNGQWLGEAEFEPFFGNNIGFVLNLNMAVECDDLILRQ</sequence>
<keyword evidence="3" id="KW-1185">Reference proteome</keyword>
<feature type="chain" id="PRO_5006631641" evidence="1">
    <location>
        <begin position="30"/>
        <end position="363"/>
    </location>
</feature>
<accession>A0A0S6W5C5</accession>
<gene>
    <name evidence="2" type="ORF">U14_04715</name>
</gene>
<feature type="signal peptide" evidence="1">
    <location>
        <begin position="1"/>
        <end position="29"/>
    </location>
</feature>
<dbReference type="Proteomes" id="UP000030700">
    <property type="component" value="Unassembled WGS sequence"/>
</dbReference>
<proteinExistence type="predicted"/>
<evidence type="ECO:0000313" key="2">
    <source>
        <dbReference type="EMBL" id="GAK53450.1"/>
    </source>
</evidence>
<evidence type="ECO:0000256" key="1">
    <source>
        <dbReference type="SAM" id="SignalP"/>
    </source>
</evidence>
<dbReference type="HOGENOM" id="CLU_762203_0_0_0"/>
<organism evidence="2">
    <name type="scientific">Candidatus Moduliflexus flocculans</name>
    <dbReference type="NCBI Taxonomy" id="1499966"/>
    <lineage>
        <taxon>Bacteria</taxon>
        <taxon>Candidatus Moduliflexota</taxon>
        <taxon>Candidatus Moduliflexia</taxon>
        <taxon>Candidatus Moduliflexales</taxon>
        <taxon>Candidatus Moduliflexaceae</taxon>
    </lineage>
</organism>
<protein>
    <submittedName>
        <fullName evidence="2">Uncharacterized protein</fullName>
    </submittedName>
</protein>
<keyword evidence="1" id="KW-0732">Signal</keyword>
<dbReference type="Gene3D" id="2.60.120.560">
    <property type="entry name" value="Exo-inulinase, domain 1"/>
    <property type="match status" value="1"/>
</dbReference>
<evidence type="ECO:0000313" key="3">
    <source>
        <dbReference type="Proteomes" id="UP000030700"/>
    </source>
</evidence>
<reference evidence="2" key="1">
    <citation type="journal article" date="2015" name="PeerJ">
        <title>First genomic representation of candidate bacterial phylum KSB3 points to enhanced environmental sensing as a trigger of wastewater bulking.</title>
        <authorList>
            <person name="Sekiguchi Y."/>
            <person name="Ohashi A."/>
            <person name="Parks D.H."/>
            <person name="Yamauchi T."/>
            <person name="Tyson G.W."/>
            <person name="Hugenholtz P."/>
        </authorList>
    </citation>
    <scope>NUCLEOTIDE SEQUENCE [LARGE SCALE GENOMIC DNA]</scope>
</reference>
<dbReference type="AlphaFoldDB" id="A0A0S6W5C5"/>